<dbReference type="EMBL" id="JACOFW010000004">
    <property type="protein sequence ID" value="MBC3806679.1"/>
    <property type="molecule type" value="Genomic_DNA"/>
</dbReference>
<keyword evidence="3" id="KW-0808">Transferase</keyword>
<feature type="domain" description="Acyltransferase 3" evidence="2">
    <location>
        <begin position="23"/>
        <end position="380"/>
    </location>
</feature>
<reference evidence="3 4" key="1">
    <citation type="submission" date="2020-08" db="EMBL/GenBank/DDBJ databases">
        <title>Novel species isolated from subtropical streams in China.</title>
        <authorList>
            <person name="Lu H."/>
        </authorList>
    </citation>
    <scope>NUCLEOTIDE SEQUENCE [LARGE SCALE GENOMIC DNA]</scope>
    <source>
        <strain evidence="3 4">KACC 16656</strain>
    </source>
</reference>
<feature type="transmembrane region" description="Helical" evidence="1">
    <location>
        <begin position="169"/>
        <end position="188"/>
    </location>
</feature>
<keyword evidence="3" id="KW-0012">Acyltransferase</keyword>
<feature type="transmembrane region" description="Helical" evidence="1">
    <location>
        <begin position="366"/>
        <end position="386"/>
    </location>
</feature>
<feature type="transmembrane region" description="Helical" evidence="1">
    <location>
        <begin position="27"/>
        <end position="45"/>
    </location>
</feature>
<evidence type="ECO:0000313" key="4">
    <source>
        <dbReference type="Proteomes" id="UP000648257"/>
    </source>
</evidence>
<evidence type="ECO:0000256" key="1">
    <source>
        <dbReference type="SAM" id="Phobius"/>
    </source>
</evidence>
<proteinExistence type="predicted"/>
<keyword evidence="4" id="KW-1185">Reference proteome</keyword>
<name>A0ABR6X1A9_9BURK</name>
<feature type="transmembrane region" description="Helical" evidence="1">
    <location>
        <begin position="65"/>
        <end position="85"/>
    </location>
</feature>
<dbReference type="Pfam" id="PF01757">
    <property type="entry name" value="Acyl_transf_3"/>
    <property type="match status" value="1"/>
</dbReference>
<dbReference type="PANTHER" id="PTHR36927:SF3">
    <property type="entry name" value="GLUCANS BIOSYNTHESIS PROTEIN C"/>
    <property type="match status" value="1"/>
</dbReference>
<dbReference type="GO" id="GO:0016746">
    <property type="term" value="F:acyltransferase activity"/>
    <property type="evidence" value="ECO:0007669"/>
    <property type="project" value="UniProtKB-KW"/>
</dbReference>
<keyword evidence="1" id="KW-0812">Transmembrane</keyword>
<dbReference type="InterPro" id="IPR002656">
    <property type="entry name" value="Acyl_transf_3_dom"/>
</dbReference>
<feature type="transmembrane region" description="Helical" evidence="1">
    <location>
        <begin position="265"/>
        <end position="286"/>
    </location>
</feature>
<evidence type="ECO:0000313" key="3">
    <source>
        <dbReference type="EMBL" id="MBC3806679.1"/>
    </source>
</evidence>
<organism evidence="3 4">
    <name type="scientific">Undibacterium seohonense</name>
    <dbReference type="NCBI Taxonomy" id="1344950"/>
    <lineage>
        <taxon>Bacteria</taxon>
        <taxon>Pseudomonadati</taxon>
        <taxon>Pseudomonadota</taxon>
        <taxon>Betaproteobacteria</taxon>
        <taxon>Burkholderiales</taxon>
        <taxon>Oxalobacteraceae</taxon>
        <taxon>Undibacterium</taxon>
    </lineage>
</organism>
<evidence type="ECO:0000259" key="2">
    <source>
        <dbReference type="Pfam" id="PF01757"/>
    </source>
</evidence>
<protein>
    <submittedName>
        <fullName evidence="3">Acyltransferase</fullName>
    </submittedName>
</protein>
<keyword evidence="1" id="KW-0472">Membrane</keyword>
<feature type="transmembrane region" description="Helical" evidence="1">
    <location>
        <begin position="298"/>
        <end position="317"/>
    </location>
</feature>
<feature type="transmembrane region" description="Helical" evidence="1">
    <location>
        <begin position="238"/>
        <end position="258"/>
    </location>
</feature>
<comment type="caution">
    <text evidence="3">The sequence shown here is derived from an EMBL/GenBank/DDBJ whole genome shotgun (WGS) entry which is preliminary data.</text>
</comment>
<feature type="transmembrane region" description="Helical" evidence="1">
    <location>
        <begin position="208"/>
        <end position="226"/>
    </location>
</feature>
<accession>A0ABR6X1A9</accession>
<dbReference type="InterPro" id="IPR050623">
    <property type="entry name" value="Glucan_succinyl_AcylTrfase"/>
</dbReference>
<gene>
    <name evidence="3" type="ORF">H8K52_04880</name>
</gene>
<dbReference type="PANTHER" id="PTHR36927">
    <property type="entry name" value="BLR4337 PROTEIN"/>
    <property type="match status" value="1"/>
</dbReference>
<feature type="transmembrane region" description="Helical" evidence="1">
    <location>
        <begin position="105"/>
        <end position="123"/>
    </location>
</feature>
<keyword evidence="1" id="KW-1133">Transmembrane helix</keyword>
<sequence>MQRPKPNFDVSDCLNDGLTQRRHDLELLRIVALCILIFYHTGMLYVSGWDFHFKSDYQSETLANWMLLVNPWRMSLLWFISGVALRHALHKYGSWISLRQRCVRLLLPLLFGVLVVVPPQLYVEMAGKAQLPSGLTYLEFYRAFWQWNHPLFADYSSGILPHMDVNHLWYLRELWKFSLLLIVLHFAWNKLSSMFPAAVSAIETRMGLAVDGARLSALLILALVALDVAHLDDRNMTGLLFLLAGYFLASAAAFWQHIFQARRQYLIGAAVLYVLLLCMYNLVWLVPTRKEQAWVDPSAAIIYRLYAGCCIMAALGYARSFGERFQAFSQRWSEAVLPIYILHQSLIVVAAYVLKPYAFGAVLEPMLVIVLTVAGSYVAYLVIARFNVLRVCFGLKWTVVSAEAGEQAGLGWRIRQGLAYLVLVPLAIKLVL</sequence>
<dbReference type="Proteomes" id="UP000648257">
    <property type="component" value="Unassembled WGS sequence"/>
</dbReference>
<feature type="transmembrane region" description="Helical" evidence="1">
    <location>
        <begin position="337"/>
        <end position="354"/>
    </location>
</feature>
<dbReference type="RefSeq" id="WP_186921776.1">
    <property type="nucleotide sequence ID" value="NZ_JACOFW010000004.1"/>
</dbReference>